<keyword evidence="4 7" id="KW-1133">Transmembrane helix</keyword>
<feature type="compositionally biased region" description="Polar residues" evidence="6">
    <location>
        <begin position="506"/>
        <end position="519"/>
    </location>
</feature>
<sequence>MAEPDDESPTSSTPTAVSSSPALNSGNEIKRPEPAANAANGEVRRVFSLGTLNPSLRDLGFGSKFGAVNRSVSVGSKSIPQLINPISAESAATTSDVSSSSSPETGNEEVRTALPRHPPLQGENAGPRGVDGVSSTPSTRSGSRRASTSKPKSGVNRNEDLIAEAAVLLASVEGDESEYASKKRNADFHELFPSLPRDDLLVEDYSCAWQKEVLIQGRMYLSQRHICFYANILGWTHSVEIPFTEIVALDKKYVAAIIPNSLEISTVTTKYFFASLMNRDNTFTMIKGLWDIAAHKTFQLRPIAKSAGNLLSSHDDDEQEADEDRGRDLEVPEPANGSRSLSLDSLQERLKMGGDQVKKRVAAYMNDIPSTDTKPKPRDSLSKQAKPSSLRNSMVETTRPDESIMVPSDASGDMGESKSRSSSLPELIIKDQVQILVNGEVSDATSPTEHVVSNGPPLPDRAPLAISPTSDATGSSRDGSPTSNGNSGTESAPDTFSTPREAYPETPTSMAGTPATSQNPHIHIDAPAHPHKTHMPPASCDCGPAHDKMISVLDTAFPISVKTLWRLMYDQKETTEGFLKSFLEGKRKCRDFMFHDWVPPDKELPEPTEEVLSPEPAQFENLKKGWQRRLENVVPLNNSLGPKQTRCKLHETVWNRDDHRSICIEQISRTPDVPSGASFQSRVKLCLTAAASTETRLRVSCEVEWLKSSWLKTPINSAVPEGLKEYHAELEKAIIEYIQASPEEAESAPIAEEEVLESEMYSGSESGSETGYYEDEDVHVATSADSASTTPSLSGLSHPLEKEMAELDRTALGLRARFPERAYAQSPDRGLCGKQSASNLRFSTSTPQGFSTFTRSFTPSGGKKGKNGRPDRGEWWNALRIVVRGIGGWTALAGICATATLVFCCVIRGFVRWEVQRAIREMDLQAAAADSCRGSDIPGTAFM</sequence>
<dbReference type="GO" id="GO:0032541">
    <property type="term" value="C:cortical endoplasmic reticulum"/>
    <property type="evidence" value="ECO:0007669"/>
    <property type="project" value="TreeGrafter"/>
</dbReference>
<protein>
    <recommendedName>
        <fullName evidence="8">VASt domain-containing protein</fullName>
    </recommendedName>
</protein>
<evidence type="ECO:0000256" key="4">
    <source>
        <dbReference type="ARBA" id="ARBA00022989"/>
    </source>
</evidence>
<dbReference type="PANTHER" id="PTHR23319">
    <property type="entry name" value="GRAM DOMAIN CONTAINING 1B, ISOFORM E"/>
    <property type="match status" value="1"/>
</dbReference>
<feature type="region of interest" description="Disordered" evidence="6">
    <location>
        <begin position="309"/>
        <end position="344"/>
    </location>
</feature>
<comment type="subcellular location">
    <subcellularLocation>
        <location evidence="1">Membrane</location>
        <topology evidence="1">Single-pass membrane protein</topology>
    </subcellularLocation>
</comment>
<reference evidence="9 10" key="1">
    <citation type="journal article" date="2019" name="Sci. Rep.">
        <title>Comparative genomics of chytrid fungi reveal insights into the obligate biotrophic and pathogenic lifestyle of Synchytrium endobioticum.</title>
        <authorList>
            <person name="van de Vossenberg B.T.L.H."/>
            <person name="Warris S."/>
            <person name="Nguyen H.D.T."/>
            <person name="van Gent-Pelzer M.P.E."/>
            <person name="Joly D.L."/>
            <person name="van de Geest H.C."/>
            <person name="Bonants P.J.M."/>
            <person name="Smith D.S."/>
            <person name="Levesque C.A."/>
            <person name="van der Lee T.A.J."/>
        </authorList>
    </citation>
    <scope>NUCLEOTIDE SEQUENCE [LARGE SCALE GENOMIC DNA]</scope>
    <source>
        <strain evidence="9 10">CBS 809.83</strain>
    </source>
</reference>
<dbReference type="InterPro" id="IPR004182">
    <property type="entry name" value="GRAM"/>
</dbReference>
<dbReference type="GO" id="GO:0005789">
    <property type="term" value="C:endoplasmic reticulum membrane"/>
    <property type="evidence" value="ECO:0007669"/>
    <property type="project" value="TreeGrafter"/>
</dbReference>
<dbReference type="Pfam" id="PF02893">
    <property type="entry name" value="GRAM"/>
    <property type="match status" value="1"/>
</dbReference>
<dbReference type="SMART" id="SM00568">
    <property type="entry name" value="GRAM"/>
    <property type="match status" value="1"/>
</dbReference>
<comment type="caution">
    <text evidence="9">The sequence shown here is derived from an EMBL/GenBank/DDBJ whole genome shotgun (WGS) entry which is preliminary data.</text>
</comment>
<feature type="compositionally biased region" description="Low complexity" evidence="6">
    <location>
        <begin position="87"/>
        <end position="105"/>
    </location>
</feature>
<name>A0A507EGD9_9FUNG</name>
<keyword evidence="10" id="KW-1185">Reference proteome</keyword>
<evidence type="ECO:0000259" key="8">
    <source>
        <dbReference type="PROSITE" id="PS51778"/>
    </source>
</evidence>
<feature type="region of interest" description="Disordered" evidence="6">
    <location>
        <begin position="442"/>
        <end position="537"/>
    </location>
</feature>
<accession>A0A507EGD9</accession>
<organism evidence="9 10">
    <name type="scientific">Powellomyces hirtus</name>
    <dbReference type="NCBI Taxonomy" id="109895"/>
    <lineage>
        <taxon>Eukaryota</taxon>
        <taxon>Fungi</taxon>
        <taxon>Fungi incertae sedis</taxon>
        <taxon>Chytridiomycota</taxon>
        <taxon>Chytridiomycota incertae sedis</taxon>
        <taxon>Chytridiomycetes</taxon>
        <taxon>Spizellomycetales</taxon>
        <taxon>Powellomycetaceae</taxon>
        <taxon>Powellomyces</taxon>
    </lineage>
</organism>
<dbReference type="PROSITE" id="PS51778">
    <property type="entry name" value="VAST"/>
    <property type="match status" value="1"/>
</dbReference>
<feature type="domain" description="VASt" evidence="8">
    <location>
        <begin position="548"/>
        <end position="742"/>
    </location>
</feature>
<dbReference type="Gene3D" id="2.30.29.30">
    <property type="entry name" value="Pleckstrin-homology domain (PH domain)/Phosphotyrosine-binding domain (PTB)"/>
    <property type="match status" value="1"/>
</dbReference>
<dbReference type="GO" id="GO:0005739">
    <property type="term" value="C:mitochondrion"/>
    <property type="evidence" value="ECO:0007669"/>
    <property type="project" value="TreeGrafter"/>
</dbReference>
<dbReference type="PANTHER" id="PTHR23319:SF4">
    <property type="entry name" value="GRAM DOMAIN CONTAINING 1B, ISOFORM E"/>
    <property type="match status" value="1"/>
</dbReference>
<feature type="compositionally biased region" description="Low complexity" evidence="6">
    <location>
        <begin position="9"/>
        <end position="22"/>
    </location>
</feature>
<evidence type="ECO:0000313" key="10">
    <source>
        <dbReference type="Proteomes" id="UP000318582"/>
    </source>
</evidence>
<keyword evidence="5 7" id="KW-0472">Membrane</keyword>
<feature type="region of interest" description="Disordered" evidence="6">
    <location>
        <begin position="1"/>
        <end position="40"/>
    </location>
</feature>
<dbReference type="Proteomes" id="UP000318582">
    <property type="component" value="Unassembled WGS sequence"/>
</dbReference>
<dbReference type="InterPro" id="IPR011993">
    <property type="entry name" value="PH-like_dom_sf"/>
</dbReference>
<dbReference type="InterPro" id="IPR031968">
    <property type="entry name" value="VASt"/>
</dbReference>
<evidence type="ECO:0000256" key="3">
    <source>
        <dbReference type="ARBA" id="ARBA00022692"/>
    </source>
</evidence>
<feature type="compositionally biased region" description="Polar residues" evidence="6">
    <location>
        <begin position="382"/>
        <end position="396"/>
    </location>
</feature>
<dbReference type="GO" id="GO:0140268">
    <property type="term" value="C:endoplasmic reticulum-plasma membrane contact site"/>
    <property type="evidence" value="ECO:0007669"/>
    <property type="project" value="TreeGrafter"/>
</dbReference>
<proteinExistence type="inferred from homology"/>
<feature type="region of interest" description="Disordered" evidence="6">
    <location>
        <begin position="87"/>
        <end position="156"/>
    </location>
</feature>
<dbReference type="AlphaFoldDB" id="A0A507EGD9"/>
<feature type="region of interest" description="Disordered" evidence="6">
    <location>
        <begin position="367"/>
        <end position="425"/>
    </location>
</feature>
<dbReference type="GO" id="GO:0032934">
    <property type="term" value="F:sterol binding"/>
    <property type="evidence" value="ECO:0007669"/>
    <property type="project" value="TreeGrafter"/>
</dbReference>
<feature type="compositionally biased region" description="Low complexity" evidence="6">
    <location>
        <begin position="134"/>
        <end position="149"/>
    </location>
</feature>
<feature type="compositionally biased region" description="Polar residues" evidence="6">
    <location>
        <begin position="467"/>
        <end position="498"/>
    </location>
</feature>
<evidence type="ECO:0000256" key="1">
    <source>
        <dbReference type="ARBA" id="ARBA00004167"/>
    </source>
</evidence>
<evidence type="ECO:0000313" key="9">
    <source>
        <dbReference type="EMBL" id="TPX62852.1"/>
    </source>
</evidence>
<evidence type="ECO:0000256" key="2">
    <source>
        <dbReference type="ARBA" id="ARBA00006582"/>
    </source>
</evidence>
<dbReference type="Pfam" id="PF16016">
    <property type="entry name" value="VASt"/>
    <property type="match status" value="1"/>
</dbReference>
<feature type="transmembrane region" description="Helical" evidence="7">
    <location>
        <begin position="889"/>
        <end position="911"/>
    </location>
</feature>
<evidence type="ECO:0000256" key="6">
    <source>
        <dbReference type="SAM" id="MobiDB-lite"/>
    </source>
</evidence>
<evidence type="ECO:0000256" key="7">
    <source>
        <dbReference type="SAM" id="Phobius"/>
    </source>
</evidence>
<keyword evidence="3 7" id="KW-0812">Transmembrane</keyword>
<dbReference type="GO" id="GO:0005886">
    <property type="term" value="C:plasma membrane"/>
    <property type="evidence" value="ECO:0007669"/>
    <property type="project" value="TreeGrafter"/>
</dbReference>
<comment type="similarity">
    <text evidence="2">Belongs to the YSP2 family.</text>
</comment>
<dbReference type="STRING" id="109895.A0A507EGD9"/>
<dbReference type="InterPro" id="IPR051482">
    <property type="entry name" value="Cholesterol_transport"/>
</dbReference>
<dbReference type="GO" id="GO:0032366">
    <property type="term" value="P:intracellular sterol transport"/>
    <property type="evidence" value="ECO:0007669"/>
    <property type="project" value="TreeGrafter"/>
</dbReference>
<dbReference type="EMBL" id="QEAQ01000001">
    <property type="protein sequence ID" value="TPX62852.1"/>
    <property type="molecule type" value="Genomic_DNA"/>
</dbReference>
<gene>
    <name evidence="9" type="ORF">PhCBS80983_g00100</name>
</gene>
<dbReference type="CDD" id="cd13220">
    <property type="entry name" value="PH-GRAM_GRAMDC"/>
    <property type="match status" value="1"/>
</dbReference>
<dbReference type="GO" id="GO:0120015">
    <property type="term" value="F:sterol transfer activity"/>
    <property type="evidence" value="ECO:0007669"/>
    <property type="project" value="TreeGrafter"/>
</dbReference>
<evidence type="ECO:0000256" key="5">
    <source>
        <dbReference type="ARBA" id="ARBA00023136"/>
    </source>
</evidence>